<protein>
    <submittedName>
        <fullName evidence="2">Putative oxidoreductase</fullName>
    </submittedName>
</protein>
<organism evidence="2 3">
    <name type="scientific">Gordonia effusa NBRC 100432</name>
    <dbReference type="NCBI Taxonomy" id="1077974"/>
    <lineage>
        <taxon>Bacteria</taxon>
        <taxon>Bacillati</taxon>
        <taxon>Actinomycetota</taxon>
        <taxon>Actinomycetes</taxon>
        <taxon>Mycobacteriales</taxon>
        <taxon>Gordoniaceae</taxon>
        <taxon>Gordonia</taxon>
    </lineage>
</organism>
<dbReference type="NCBIfam" id="TIGR02032">
    <property type="entry name" value="GG-red-SF"/>
    <property type="match status" value="1"/>
</dbReference>
<dbReference type="InterPro" id="IPR011777">
    <property type="entry name" value="Geranylgeranyl_Rdtase_fam"/>
</dbReference>
<dbReference type="STRING" id="1077974.GOEFS_095_00360"/>
<dbReference type="GO" id="GO:0071949">
    <property type="term" value="F:FAD binding"/>
    <property type="evidence" value="ECO:0007669"/>
    <property type="project" value="InterPro"/>
</dbReference>
<dbReference type="Pfam" id="PF01494">
    <property type="entry name" value="FAD_binding_3"/>
    <property type="match status" value="1"/>
</dbReference>
<name>H0R400_9ACTN</name>
<proteinExistence type="predicted"/>
<dbReference type="Proteomes" id="UP000035034">
    <property type="component" value="Unassembled WGS sequence"/>
</dbReference>
<dbReference type="SUPFAM" id="SSF51905">
    <property type="entry name" value="FAD/NAD(P)-binding domain"/>
    <property type="match status" value="1"/>
</dbReference>
<dbReference type="RefSeq" id="WP_007319136.1">
    <property type="nucleotide sequence ID" value="NZ_BAEH01000095.1"/>
</dbReference>
<accession>H0R400</accession>
<dbReference type="PANTHER" id="PTHR42685:SF22">
    <property type="entry name" value="CONDITIONED MEDIUM FACTOR RECEPTOR 1"/>
    <property type="match status" value="1"/>
</dbReference>
<comment type="caution">
    <text evidence="2">The sequence shown here is derived from an EMBL/GenBank/DDBJ whole genome shotgun (WGS) entry which is preliminary data.</text>
</comment>
<dbReference type="PRINTS" id="PR00411">
    <property type="entry name" value="PNDRDTASEI"/>
</dbReference>
<dbReference type="InterPro" id="IPR050407">
    <property type="entry name" value="Geranylgeranyl_reductase"/>
</dbReference>
<dbReference type="PRINTS" id="PR00368">
    <property type="entry name" value="FADPNR"/>
</dbReference>
<dbReference type="InterPro" id="IPR036188">
    <property type="entry name" value="FAD/NAD-bd_sf"/>
</dbReference>
<keyword evidence="3" id="KW-1185">Reference proteome</keyword>
<dbReference type="OrthoDB" id="9795712at2"/>
<reference evidence="2 3" key="1">
    <citation type="submission" date="2011-12" db="EMBL/GenBank/DDBJ databases">
        <title>Whole genome shotgun sequence of Gordonia effusa NBRC 100432.</title>
        <authorList>
            <person name="Yoshida I."/>
            <person name="Takarada H."/>
            <person name="Hosoyama A."/>
            <person name="Tsuchikane K."/>
            <person name="Katsumata H."/>
            <person name="Yamazaki S."/>
            <person name="Fujita N."/>
        </authorList>
    </citation>
    <scope>NUCLEOTIDE SEQUENCE [LARGE SCALE GENOMIC DNA]</scope>
    <source>
        <strain evidence="2 3">NBRC 100432</strain>
    </source>
</reference>
<gene>
    <name evidence="2" type="ORF">GOEFS_095_00360</name>
</gene>
<dbReference type="PANTHER" id="PTHR42685">
    <property type="entry name" value="GERANYLGERANYL DIPHOSPHATE REDUCTASE"/>
    <property type="match status" value="1"/>
</dbReference>
<dbReference type="Gene3D" id="3.50.50.60">
    <property type="entry name" value="FAD/NAD(P)-binding domain"/>
    <property type="match status" value="1"/>
</dbReference>
<evidence type="ECO:0000313" key="3">
    <source>
        <dbReference type="Proteomes" id="UP000035034"/>
    </source>
</evidence>
<evidence type="ECO:0000313" key="2">
    <source>
        <dbReference type="EMBL" id="GAB19801.1"/>
    </source>
</evidence>
<feature type="domain" description="FAD-binding" evidence="1">
    <location>
        <begin position="3"/>
        <end position="173"/>
    </location>
</feature>
<sequence length="411" mass="43681">MSTVVIVGSGPAGAAAAITARELGVGDVLLIDKARFPRDKCCGDGLTPRAITALGELGLRTWIGLQPRQSRVDISVGSGEPAKIQWPTGNHPEFSVGIKRADLDRALHERALAAGAQELTGRVISVDTDRDGRVVAVNVRDDSGEEKISCDRLVIADGSGSPVGSMLGRRWHRDEMYAVASRSYLHVPEIDSDALQIAILPPTTPADSMGYGWVFPIGYGWVNVGYGEMMSTNHWTAGSRKPVRELHERYLDHLRLSYDLGAPEDFASAPLAIGGLAGPVAGPNWVAVGDAAGGIHPLTGEGVDFALETGCLAARVLADGVPADLSVRWPAMLRERYQNPYAAERFIVRTIARHPAAARRIVPRLISSGWRGRMVLASSAGLIGPGDTGVIAGMYRTTGSIAGRRGVRAFA</sequence>
<dbReference type="GO" id="GO:0016628">
    <property type="term" value="F:oxidoreductase activity, acting on the CH-CH group of donors, NAD or NADP as acceptor"/>
    <property type="evidence" value="ECO:0007669"/>
    <property type="project" value="InterPro"/>
</dbReference>
<dbReference type="eggNOG" id="COG0644">
    <property type="taxonomic scope" value="Bacteria"/>
</dbReference>
<dbReference type="AlphaFoldDB" id="H0R400"/>
<dbReference type="EMBL" id="BAEH01000095">
    <property type="protein sequence ID" value="GAB19801.1"/>
    <property type="molecule type" value="Genomic_DNA"/>
</dbReference>
<evidence type="ECO:0000259" key="1">
    <source>
        <dbReference type="Pfam" id="PF01494"/>
    </source>
</evidence>
<dbReference type="InterPro" id="IPR002938">
    <property type="entry name" value="FAD-bd"/>
</dbReference>